<evidence type="ECO:0000259" key="21">
    <source>
        <dbReference type="PROSITE" id="PS50011"/>
    </source>
</evidence>
<keyword evidence="7 20" id="KW-0732">Signal</keyword>
<evidence type="ECO:0000256" key="5">
    <source>
        <dbReference type="ARBA" id="ARBA00022679"/>
    </source>
</evidence>
<keyword evidence="6 19" id="KW-0812">Transmembrane</keyword>
<dbReference type="PROSITE" id="PS50011">
    <property type="entry name" value="PROTEIN_KINASE_DOM"/>
    <property type="match status" value="1"/>
</dbReference>
<evidence type="ECO:0000256" key="9">
    <source>
        <dbReference type="ARBA" id="ARBA00022741"/>
    </source>
</evidence>
<evidence type="ECO:0000256" key="15">
    <source>
        <dbReference type="ARBA" id="ARBA00023180"/>
    </source>
</evidence>
<dbReference type="Proteomes" id="UP000245207">
    <property type="component" value="Unassembled WGS sequence"/>
</dbReference>
<evidence type="ECO:0000256" key="17">
    <source>
        <dbReference type="ARBA" id="ARBA00048679"/>
    </source>
</evidence>
<dbReference type="Gene3D" id="3.30.200.20">
    <property type="entry name" value="Phosphorylase Kinase, domain 1"/>
    <property type="match status" value="1"/>
</dbReference>
<keyword evidence="9" id="KW-0547">Nucleotide-binding</keyword>
<feature type="region of interest" description="Disordered" evidence="18">
    <location>
        <begin position="603"/>
        <end position="630"/>
    </location>
</feature>
<dbReference type="FunFam" id="3.80.10.10:FF:000673">
    <property type="entry name" value="Probable LRR receptor-like serine/threonine-protein kinase At2g02780"/>
    <property type="match status" value="1"/>
</dbReference>
<evidence type="ECO:0000256" key="2">
    <source>
        <dbReference type="ARBA" id="ARBA00012513"/>
    </source>
</evidence>
<evidence type="ECO:0000256" key="13">
    <source>
        <dbReference type="ARBA" id="ARBA00023136"/>
    </source>
</evidence>
<keyword evidence="3" id="KW-0723">Serine/threonine-protein kinase</keyword>
<evidence type="ECO:0000256" key="7">
    <source>
        <dbReference type="ARBA" id="ARBA00022729"/>
    </source>
</evidence>
<evidence type="ECO:0000256" key="20">
    <source>
        <dbReference type="SAM" id="SignalP"/>
    </source>
</evidence>
<dbReference type="Pfam" id="PF00560">
    <property type="entry name" value="LRR_1"/>
    <property type="match status" value="3"/>
</dbReference>
<evidence type="ECO:0000256" key="1">
    <source>
        <dbReference type="ARBA" id="ARBA00004479"/>
    </source>
</evidence>
<keyword evidence="5" id="KW-0808">Transferase</keyword>
<keyword evidence="12 19" id="KW-1133">Transmembrane helix</keyword>
<dbReference type="Gene3D" id="3.80.10.10">
    <property type="entry name" value="Ribonuclease Inhibitor"/>
    <property type="match status" value="2"/>
</dbReference>
<evidence type="ECO:0000256" key="10">
    <source>
        <dbReference type="ARBA" id="ARBA00022777"/>
    </source>
</evidence>
<dbReference type="PANTHER" id="PTHR48006">
    <property type="entry name" value="LEUCINE-RICH REPEAT-CONTAINING PROTEIN DDB_G0281931-RELATED"/>
    <property type="match status" value="1"/>
</dbReference>
<dbReference type="InterPro" id="IPR032675">
    <property type="entry name" value="LRR_dom_sf"/>
</dbReference>
<sequence>MENLIMVFCKSSIFIFLALFSIILLPCSLAQLSSADSRILFQVQQKLEYPQVLQGWSRWTNFCFLPSNPNLVVVCSGNHVTELTIVGNKTASKLSPSFSMDSLFTVATKLSSLKKLTLVSLGLWGTLPPKVDRFWSLEVMNFSSNFINGEIPPTISSIKNLTVLDLSHNLLNGSGLDLKGLKNLEVLDLGSNHLGPKFPSLSYSLVSITLKNNSLRIQMPTDFVKFVKLERLDLSLNKLVGPLPSSLFSLSSIQYLNLANNQFSGSMPTNLKCATKLGFVDVSNNLLIGKLPSCIGSNSANRTIISMWNCINATSGSKYQHPYKFCQKEAIAVMPTRKNGEKKKEETTLKLGLVLGIIGGIVGIVGLVGLLILGIYRRRAARRVLEGRSDSFAFNKNAASAPSSIAKDGPGPGGRRPQTMRTAALGLPPYTVFTLEEIEEATDNFDSVNLVGEGSQAQLYKGWLRDGTIVLIKCLKLKQKHSPQTLQQHMEVISKLRHRHLVSVLGHCIVTYVDHPNSGSTVFVVLENVSNGSLRDHLTDPRKKDFLKWPHRMGMTMGIARGIQFLHTGTQHGIFGNDLNIATVLLDDNLTAKISSYNISISPKQTGSESPLNTHDASSQVSHRPTNPEKDDIYQFGVIILQLITGKPVNSEDEITELKDELEIGLTESPNRLKEVTDSSIRGTFAYESIKTAAQIAINCLNDDVSARPSIEDVLWNMQYSVQVQEGWNSSGNLSTN</sequence>
<keyword evidence="15" id="KW-0325">Glycoprotein</keyword>
<evidence type="ECO:0000256" key="8">
    <source>
        <dbReference type="ARBA" id="ARBA00022737"/>
    </source>
</evidence>
<evidence type="ECO:0000256" key="6">
    <source>
        <dbReference type="ARBA" id="ARBA00022692"/>
    </source>
</evidence>
<comment type="caution">
    <text evidence="22">The sequence shown here is derived from an EMBL/GenBank/DDBJ whole genome shotgun (WGS) entry which is preliminary data.</text>
</comment>
<protein>
    <recommendedName>
        <fullName evidence="2">non-specific serine/threonine protein kinase</fullName>
        <ecNumber evidence="2">2.7.11.1</ecNumber>
    </recommendedName>
</protein>
<dbReference type="SUPFAM" id="SSF56112">
    <property type="entry name" value="Protein kinase-like (PK-like)"/>
    <property type="match status" value="1"/>
</dbReference>
<evidence type="ECO:0000256" key="14">
    <source>
        <dbReference type="ARBA" id="ARBA00023170"/>
    </source>
</evidence>
<keyword evidence="13 19" id="KW-0472">Membrane</keyword>
<feature type="signal peptide" evidence="20">
    <location>
        <begin position="1"/>
        <end position="30"/>
    </location>
</feature>
<comment type="subcellular location">
    <subcellularLocation>
        <location evidence="1">Membrane</location>
        <topology evidence="1">Single-pass type I membrane protein</topology>
    </subcellularLocation>
</comment>
<keyword evidence="4" id="KW-0433">Leucine-rich repeat</keyword>
<comment type="catalytic activity">
    <reaction evidence="17">
        <text>L-seryl-[protein] + ATP = O-phospho-L-seryl-[protein] + ADP + H(+)</text>
        <dbReference type="Rhea" id="RHEA:17989"/>
        <dbReference type="Rhea" id="RHEA-COMP:9863"/>
        <dbReference type="Rhea" id="RHEA-COMP:11604"/>
        <dbReference type="ChEBI" id="CHEBI:15378"/>
        <dbReference type="ChEBI" id="CHEBI:29999"/>
        <dbReference type="ChEBI" id="CHEBI:30616"/>
        <dbReference type="ChEBI" id="CHEBI:83421"/>
        <dbReference type="ChEBI" id="CHEBI:456216"/>
        <dbReference type="EC" id="2.7.11.1"/>
    </reaction>
</comment>
<dbReference type="InterPro" id="IPR001611">
    <property type="entry name" value="Leu-rich_rpt"/>
</dbReference>
<accession>A0A2U1PAG7</accession>
<evidence type="ECO:0000256" key="4">
    <source>
        <dbReference type="ARBA" id="ARBA00022614"/>
    </source>
</evidence>
<evidence type="ECO:0000256" key="19">
    <source>
        <dbReference type="SAM" id="Phobius"/>
    </source>
</evidence>
<evidence type="ECO:0000256" key="3">
    <source>
        <dbReference type="ARBA" id="ARBA00022527"/>
    </source>
</evidence>
<keyword evidence="14" id="KW-0675">Receptor</keyword>
<dbReference type="GO" id="GO:0004674">
    <property type="term" value="F:protein serine/threonine kinase activity"/>
    <property type="evidence" value="ECO:0007669"/>
    <property type="project" value="UniProtKB-KW"/>
</dbReference>
<comment type="catalytic activity">
    <reaction evidence="16">
        <text>L-threonyl-[protein] + ATP = O-phospho-L-threonyl-[protein] + ADP + H(+)</text>
        <dbReference type="Rhea" id="RHEA:46608"/>
        <dbReference type="Rhea" id="RHEA-COMP:11060"/>
        <dbReference type="Rhea" id="RHEA-COMP:11605"/>
        <dbReference type="ChEBI" id="CHEBI:15378"/>
        <dbReference type="ChEBI" id="CHEBI:30013"/>
        <dbReference type="ChEBI" id="CHEBI:30616"/>
        <dbReference type="ChEBI" id="CHEBI:61977"/>
        <dbReference type="ChEBI" id="CHEBI:456216"/>
        <dbReference type="EC" id="2.7.11.1"/>
    </reaction>
</comment>
<proteinExistence type="predicted"/>
<feature type="domain" description="Protein kinase" evidence="21">
    <location>
        <begin position="445"/>
        <end position="721"/>
    </location>
</feature>
<dbReference type="EC" id="2.7.11.1" evidence="2"/>
<evidence type="ECO:0000256" key="18">
    <source>
        <dbReference type="SAM" id="MobiDB-lite"/>
    </source>
</evidence>
<dbReference type="FunFam" id="1.10.510.10:FF:000431">
    <property type="entry name" value="Putative inactive leucine-rich repeat receptor-like protein kinase"/>
    <property type="match status" value="1"/>
</dbReference>
<dbReference type="GO" id="GO:0016020">
    <property type="term" value="C:membrane"/>
    <property type="evidence" value="ECO:0007669"/>
    <property type="project" value="UniProtKB-SubCell"/>
</dbReference>
<dbReference type="InterPro" id="IPR051824">
    <property type="entry name" value="LRR_Rcpt-Like_S/T_Kinase"/>
</dbReference>
<dbReference type="FunFam" id="3.80.10.10:FF:000041">
    <property type="entry name" value="LRR receptor-like serine/threonine-protein kinase ERECTA"/>
    <property type="match status" value="1"/>
</dbReference>
<dbReference type="InterPro" id="IPR001245">
    <property type="entry name" value="Ser-Thr/Tyr_kinase_cat_dom"/>
</dbReference>
<dbReference type="Pfam" id="PF07714">
    <property type="entry name" value="PK_Tyr_Ser-Thr"/>
    <property type="match status" value="1"/>
</dbReference>
<feature type="transmembrane region" description="Helical" evidence="19">
    <location>
        <begin position="351"/>
        <end position="376"/>
    </location>
</feature>
<evidence type="ECO:0000313" key="23">
    <source>
        <dbReference type="Proteomes" id="UP000245207"/>
    </source>
</evidence>
<keyword evidence="8" id="KW-0677">Repeat</keyword>
<evidence type="ECO:0000313" key="22">
    <source>
        <dbReference type="EMBL" id="PWA82720.1"/>
    </source>
</evidence>
<feature type="chain" id="PRO_5015501637" description="non-specific serine/threonine protein kinase" evidence="20">
    <location>
        <begin position="31"/>
        <end position="737"/>
    </location>
</feature>
<name>A0A2U1PAG7_ARTAN</name>
<dbReference type="InterPro" id="IPR000719">
    <property type="entry name" value="Prot_kinase_dom"/>
</dbReference>
<dbReference type="Gene3D" id="1.10.510.10">
    <property type="entry name" value="Transferase(Phosphotransferase) domain 1"/>
    <property type="match status" value="1"/>
</dbReference>
<dbReference type="InterPro" id="IPR011009">
    <property type="entry name" value="Kinase-like_dom_sf"/>
</dbReference>
<dbReference type="AlphaFoldDB" id="A0A2U1PAG7"/>
<keyword evidence="11" id="KW-0067">ATP-binding</keyword>
<reference evidence="22 23" key="1">
    <citation type="journal article" date="2018" name="Mol. Plant">
        <title>The genome of Artemisia annua provides insight into the evolution of Asteraceae family and artemisinin biosynthesis.</title>
        <authorList>
            <person name="Shen Q."/>
            <person name="Zhang L."/>
            <person name="Liao Z."/>
            <person name="Wang S."/>
            <person name="Yan T."/>
            <person name="Shi P."/>
            <person name="Liu M."/>
            <person name="Fu X."/>
            <person name="Pan Q."/>
            <person name="Wang Y."/>
            <person name="Lv Z."/>
            <person name="Lu X."/>
            <person name="Zhang F."/>
            <person name="Jiang W."/>
            <person name="Ma Y."/>
            <person name="Chen M."/>
            <person name="Hao X."/>
            <person name="Li L."/>
            <person name="Tang Y."/>
            <person name="Lv G."/>
            <person name="Zhou Y."/>
            <person name="Sun X."/>
            <person name="Brodelius P.E."/>
            <person name="Rose J.K.C."/>
            <person name="Tang K."/>
        </authorList>
    </citation>
    <scope>NUCLEOTIDE SEQUENCE [LARGE SCALE GENOMIC DNA]</scope>
    <source>
        <strain evidence="23">cv. Huhao1</strain>
        <tissue evidence="22">Leaf</tissue>
    </source>
</reference>
<evidence type="ECO:0000256" key="16">
    <source>
        <dbReference type="ARBA" id="ARBA00047899"/>
    </source>
</evidence>
<evidence type="ECO:0000256" key="12">
    <source>
        <dbReference type="ARBA" id="ARBA00022989"/>
    </source>
</evidence>
<dbReference type="EMBL" id="PKPP01001439">
    <property type="protein sequence ID" value="PWA82720.1"/>
    <property type="molecule type" value="Genomic_DNA"/>
</dbReference>
<dbReference type="PRINTS" id="PR00019">
    <property type="entry name" value="LEURICHRPT"/>
</dbReference>
<dbReference type="SMART" id="SM00365">
    <property type="entry name" value="LRR_SD22"/>
    <property type="match status" value="3"/>
</dbReference>
<keyword evidence="23" id="KW-1185">Reference proteome</keyword>
<evidence type="ECO:0000256" key="11">
    <source>
        <dbReference type="ARBA" id="ARBA00022840"/>
    </source>
</evidence>
<dbReference type="PANTHER" id="PTHR48006:SF73">
    <property type="entry name" value="PROTEIN KINASE DOMAIN-CONTAINING PROTEIN"/>
    <property type="match status" value="1"/>
</dbReference>
<gene>
    <name evidence="22" type="ORF">CTI12_AA174290</name>
</gene>
<organism evidence="22 23">
    <name type="scientific">Artemisia annua</name>
    <name type="common">Sweet wormwood</name>
    <dbReference type="NCBI Taxonomy" id="35608"/>
    <lineage>
        <taxon>Eukaryota</taxon>
        <taxon>Viridiplantae</taxon>
        <taxon>Streptophyta</taxon>
        <taxon>Embryophyta</taxon>
        <taxon>Tracheophyta</taxon>
        <taxon>Spermatophyta</taxon>
        <taxon>Magnoliopsida</taxon>
        <taxon>eudicotyledons</taxon>
        <taxon>Gunneridae</taxon>
        <taxon>Pentapetalae</taxon>
        <taxon>asterids</taxon>
        <taxon>campanulids</taxon>
        <taxon>Asterales</taxon>
        <taxon>Asteraceae</taxon>
        <taxon>Asteroideae</taxon>
        <taxon>Anthemideae</taxon>
        <taxon>Artemisiinae</taxon>
        <taxon>Artemisia</taxon>
    </lineage>
</organism>
<feature type="compositionally biased region" description="Polar residues" evidence="18">
    <location>
        <begin position="603"/>
        <end position="625"/>
    </location>
</feature>
<dbReference type="OrthoDB" id="676979at2759"/>
<dbReference type="SUPFAM" id="SSF52058">
    <property type="entry name" value="L domain-like"/>
    <property type="match status" value="1"/>
</dbReference>
<keyword evidence="10 22" id="KW-0418">Kinase</keyword>
<dbReference type="GO" id="GO:0005524">
    <property type="term" value="F:ATP binding"/>
    <property type="evidence" value="ECO:0007669"/>
    <property type="project" value="UniProtKB-KW"/>
</dbReference>